<accession>A0A085NPP8</accession>
<feature type="repeat" description="Solcar" evidence="7">
    <location>
        <begin position="139"/>
        <end position="223"/>
    </location>
</feature>
<dbReference type="InterPro" id="IPR023395">
    <property type="entry name" value="MCP_dom_sf"/>
</dbReference>
<dbReference type="PRINTS" id="PR00926">
    <property type="entry name" value="MITOCARRIER"/>
</dbReference>
<gene>
    <name evidence="10" type="ORF">M513_10580</name>
    <name evidence="11" type="ORF">M514_10580</name>
</gene>
<dbReference type="GO" id="GO:0015187">
    <property type="term" value="F:glycine transmembrane transporter activity"/>
    <property type="evidence" value="ECO:0007669"/>
    <property type="project" value="TreeGrafter"/>
</dbReference>
<dbReference type="GO" id="GO:0005739">
    <property type="term" value="C:mitochondrion"/>
    <property type="evidence" value="ECO:0007669"/>
    <property type="project" value="TreeGrafter"/>
</dbReference>
<evidence type="ECO:0000256" key="9">
    <source>
        <dbReference type="SAM" id="Phobius"/>
    </source>
</evidence>
<feature type="transmembrane region" description="Helical" evidence="9">
    <location>
        <begin position="144"/>
        <end position="165"/>
    </location>
</feature>
<keyword evidence="6 7" id="KW-0472">Membrane</keyword>
<dbReference type="GO" id="GO:1904983">
    <property type="term" value="P:glycine import into mitochondrion"/>
    <property type="evidence" value="ECO:0007669"/>
    <property type="project" value="TreeGrafter"/>
</dbReference>
<organism evidence="11">
    <name type="scientific">Trichuris suis</name>
    <name type="common">pig whipworm</name>
    <dbReference type="NCBI Taxonomy" id="68888"/>
    <lineage>
        <taxon>Eukaryota</taxon>
        <taxon>Metazoa</taxon>
        <taxon>Ecdysozoa</taxon>
        <taxon>Nematoda</taxon>
        <taxon>Enoplea</taxon>
        <taxon>Dorylaimia</taxon>
        <taxon>Trichinellida</taxon>
        <taxon>Trichuridae</taxon>
        <taxon>Trichuris</taxon>
    </lineage>
</organism>
<comment type="similarity">
    <text evidence="2 8">Belongs to the mitochondrial carrier (TC 2.A.29) family.</text>
</comment>
<dbReference type="Gene3D" id="1.50.40.10">
    <property type="entry name" value="Mitochondrial carrier domain"/>
    <property type="match status" value="2"/>
</dbReference>
<dbReference type="InterPro" id="IPR002067">
    <property type="entry name" value="MCP"/>
</dbReference>
<dbReference type="PANTHER" id="PTHR46181:SF3">
    <property type="entry name" value="MITOCHONDRIAL GLYCINE TRANSPORTER"/>
    <property type="match status" value="1"/>
</dbReference>
<evidence type="ECO:0000313" key="12">
    <source>
        <dbReference type="Proteomes" id="UP000030764"/>
    </source>
</evidence>
<dbReference type="AlphaFoldDB" id="A0A085NPP8"/>
<evidence type="ECO:0000256" key="7">
    <source>
        <dbReference type="PROSITE-ProRule" id="PRU00282"/>
    </source>
</evidence>
<evidence type="ECO:0000256" key="6">
    <source>
        <dbReference type="ARBA" id="ARBA00023136"/>
    </source>
</evidence>
<dbReference type="EMBL" id="KL367482">
    <property type="protein sequence ID" value="KFD71444.1"/>
    <property type="molecule type" value="Genomic_DNA"/>
</dbReference>
<keyword evidence="4 7" id="KW-0812">Transmembrane</keyword>
<evidence type="ECO:0000256" key="8">
    <source>
        <dbReference type="RuleBase" id="RU000488"/>
    </source>
</evidence>
<evidence type="ECO:0008006" key="13">
    <source>
        <dbReference type="Google" id="ProtNLM"/>
    </source>
</evidence>
<feature type="transmembrane region" description="Helical" evidence="9">
    <location>
        <begin position="110"/>
        <end position="132"/>
    </location>
</feature>
<evidence type="ECO:0000313" key="10">
    <source>
        <dbReference type="EMBL" id="KFD48569.1"/>
    </source>
</evidence>
<dbReference type="EMBL" id="KL363290">
    <property type="protein sequence ID" value="KFD48569.1"/>
    <property type="molecule type" value="Genomic_DNA"/>
</dbReference>
<evidence type="ECO:0000313" key="11">
    <source>
        <dbReference type="EMBL" id="KFD71444.1"/>
    </source>
</evidence>
<dbReference type="Proteomes" id="UP000030758">
    <property type="component" value="Unassembled WGS sequence"/>
</dbReference>
<keyword evidence="12" id="KW-1185">Reference proteome</keyword>
<dbReference type="PANTHER" id="PTHR46181">
    <property type="entry name" value="MITOCHONDRIAL GLYCINE TRANSPORTER"/>
    <property type="match status" value="1"/>
</dbReference>
<evidence type="ECO:0000256" key="1">
    <source>
        <dbReference type="ARBA" id="ARBA00004141"/>
    </source>
</evidence>
<proteinExistence type="inferred from homology"/>
<dbReference type="Pfam" id="PF00153">
    <property type="entry name" value="Mito_carr"/>
    <property type="match status" value="3"/>
</dbReference>
<dbReference type="Proteomes" id="UP000030764">
    <property type="component" value="Unassembled WGS sequence"/>
</dbReference>
<comment type="subcellular location">
    <subcellularLocation>
        <location evidence="1">Membrane</location>
        <topology evidence="1">Multi-pass membrane protein</topology>
    </subcellularLocation>
</comment>
<keyword evidence="3 8" id="KW-0813">Transport</keyword>
<evidence type="ECO:0000256" key="5">
    <source>
        <dbReference type="ARBA" id="ARBA00022737"/>
    </source>
</evidence>
<keyword evidence="5" id="KW-0677">Repeat</keyword>
<name>A0A085NPP8_9BILA</name>
<sequence length="321" mass="35579">MTLSSDAHDKLTMQFHFKPLDEDGNVQSGVPSYMPNGKAAKQLHGTESLIFGLLSGACSTILFQPFDLLKTRLQSPPPQLRIGRSLYAMGVYVVRNEGVLSLWKGTIPSLLRVVPGIGLYFYFVQLLSTTTAKVSTVMPFGFRYVYIGFLARALTGMLFLPLTVLKTHAESAHVHRWSLGNTVRMLITKGRFGALYAGMLPTLIRDAPYAGLYLFLYRMQLSSAQLCFEDPPFWVHFGCGLSSGFAACLITQPFDMVRTQMQLFPDANTSMRSTFKATVRQGGWPLLLTGFLPRVIKKSLTSACSWTIFDVLSAHASRPAL</sequence>
<feature type="transmembrane region" description="Helical" evidence="9">
    <location>
        <begin position="233"/>
        <end position="251"/>
    </location>
</feature>
<reference evidence="11 12" key="1">
    <citation type="journal article" date="2014" name="Nat. Genet.">
        <title>Genome and transcriptome of the porcine whipworm Trichuris suis.</title>
        <authorList>
            <person name="Jex A.R."/>
            <person name="Nejsum P."/>
            <person name="Schwarz E.M."/>
            <person name="Hu L."/>
            <person name="Young N.D."/>
            <person name="Hall R.S."/>
            <person name="Korhonen P.K."/>
            <person name="Liao S."/>
            <person name="Thamsborg S."/>
            <person name="Xia J."/>
            <person name="Xu P."/>
            <person name="Wang S."/>
            <person name="Scheerlinck J.P."/>
            <person name="Hofmann A."/>
            <person name="Sternberg P.W."/>
            <person name="Wang J."/>
            <person name="Gasser R.B."/>
        </authorList>
    </citation>
    <scope>NUCLEOTIDE SEQUENCE [LARGE SCALE GENOMIC DNA]</scope>
    <source>
        <strain evidence="11">DCEP-RM93F</strain>
        <strain evidence="10">DCEP-RM93M</strain>
    </source>
</reference>
<feature type="transmembrane region" description="Helical" evidence="9">
    <location>
        <begin position="194"/>
        <end position="213"/>
    </location>
</feature>
<dbReference type="GO" id="GO:0016020">
    <property type="term" value="C:membrane"/>
    <property type="evidence" value="ECO:0007669"/>
    <property type="project" value="UniProtKB-SubCell"/>
</dbReference>
<evidence type="ECO:0000256" key="3">
    <source>
        <dbReference type="ARBA" id="ARBA00022448"/>
    </source>
</evidence>
<dbReference type="PROSITE" id="PS50920">
    <property type="entry name" value="SOLCAR"/>
    <property type="match status" value="3"/>
</dbReference>
<evidence type="ECO:0000256" key="2">
    <source>
        <dbReference type="ARBA" id="ARBA00006375"/>
    </source>
</evidence>
<evidence type="ECO:0000256" key="4">
    <source>
        <dbReference type="ARBA" id="ARBA00022692"/>
    </source>
</evidence>
<protein>
    <recommendedName>
        <fullName evidence="13">Solute carrier family 25 member 38 homolog</fullName>
    </recommendedName>
</protein>
<feature type="repeat" description="Solcar" evidence="7">
    <location>
        <begin position="231"/>
        <end position="315"/>
    </location>
</feature>
<dbReference type="InterPro" id="IPR018108">
    <property type="entry name" value="MCP_transmembrane"/>
</dbReference>
<feature type="repeat" description="Solcar" evidence="7">
    <location>
        <begin position="43"/>
        <end position="130"/>
    </location>
</feature>
<dbReference type="SUPFAM" id="SSF103506">
    <property type="entry name" value="Mitochondrial carrier"/>
    <property type="match status" value="1"/>
</dbReference>
<keyword evidence="9" id="KW-1133">Transmembrane helix</keyword>